<dbReference type="SMART" id="SM00729">
    <property type="entry name" value="Elp3"/>
    <property type="match status" value="1"/>
</dbReference>
<evidence type="ECO:0000256" key="5">
    <source>
        <dbReference type="ARBA" id="ARBA00022723"/>
    </source>
</evidence>
<dbReference type="Gene3D" id="3.80.30.20">
    <property type="entry name" value="tm_1862 like domain"/>
    <property type="match status" value="1"/>
</dbReference>
<organism evidence="10 11">
    <name type="scientific">Candidatus Nitrohelix vancouverensis</name>
    <dbReference type="NCBI Taxonomy" id="2705534"/>
    <lineage>
        <taxon>Bacteria</taxon>
        <taxon>Pseudomonadati</taxon>
        <taxon>Nitrospinota/Tectimicrobiota group</taxon>
        <taxon>Nitrospinota</taxon>
        <taxon>Nitrospinia</taxon>
        <taxon>Nitrospinales</taxon>
        <taxon>Nitrospinaceae</taxon>
        <taxon>Candidatus Nitrohelix</taxon>
    </lineage>
</organism>
<evidence type="ECO:0000256" key="2">
    <source>
        <dbReference type="ARBA" id="ARBA00022603"/>
    </source>
</evidence>
<dbReference type="PROSITE" id="PS51332">
    <property type="entry name" value="B12_BINDING"/>
    <property type="match status" value="1"/>
</dbReference>
<dbReference type="CDD" id="cd02068">
    <property type="entry name" value="radical_SAM_B12_BD"/>
    <property type="match status" value="1"/>
</dbReference>
<dbReference type="GO" id="GO:0031419">
    <property type="term" value="F:cobalamin binding"/>
    <property type="evidence" value="ECO:0007669"/>
    <property type="project" value="InterPro"/>
</dbReference>
<evidence type="ECO:0000259" key="8">
    <source>
        <dbReference type="PROSITE" id="PS51332"/>
    </source>
</evidence>
<evidence type="ECO:0000256" key="3">
    <source>
        <dbReference type="ARBA" id="ARBA00022679"/>
    </source>
</evidence>
<evidence type="ECO:0000256" key="1">
    <source>
        <dbReference type="ARBA" id="ARBA00001966"/>
    </source>
</evidence>
<sequence>MKIDVLLIRTRSDYLEFAEGFVEPPQGLLAVAAPLIEKGLHVKIIDQRVERNWKEQIESILKEKPICVGMGSMSGPQLYHTMEMAKWVKQVAPDQVVVLGGPHVTMSPMQMIDSPSIDIVVPFEGEVTFLELVETLANKGDLNQVKGLYFKNSEGEVIKTAIREGLNVNELPTQPYDLIDIKHYTSNVAGEPSMGFFPDRGCPHICAFCNVNEYFTTTKTRIMSAENIVKNMRSIAALGVKIIAMGDSNFLGSVRRIRQLAEILANEDIGLKIKCSGRVDDINRLDDELLLKLRKVGFYAFQVGIESGSDRMLEFMDKKIMVKDIVSANQKMKRADIIPLMSFMGGMPGEGVEDGQKTMELMMQLTDDNPNIRMTNLQLYRLLPGNTKFWQIAEQEYGVKYPENYEAWYNIWCLGHPWLSEKDKKQFEMWDLMSYFIDHKSVVEYYNRWWTRLLVPVYSKVVRWRIRNKFYKFMPELAVVKWRRGDKIYYDFYPDTKESDRKVTPEELLNDKKWQRTRGNSYIKNDYVKGAYANDAIS</sequence>
<dbReference type="SFLD" id="SFLDG01082">
    <property type="entry name" value="B12-binding_domain_containing"/>
    <property type="match status" value="1"/>
</dbReference>
<dbReference type="InterPro" id="IPR034466">
    <property type="entry name" value="Methyltransferase_Class_B"/>
</dbReference>
<dbReference type="GO" id="GO:0051539">
    <property type="term" value="F:4 iron, 4 sulfur cluster binding"/>
    <property type="evidence" value="ECO:0007669"/>
    <property type="project" value="UniProtKB-KW"/>
</dbReference>
<keyword evidence="6" id="KW-0408">Iron</keyword>
<protein>
    <submittedName>
        <fullName evidence="10">B12-binding domain-containing radical SAM protein</fullName>
    </submittedName>
</protein>
<keyword evidence="4" id="KW-0949">S-adenosyl-L-methionine</keyword>
<evidence type="ECO:0000256" key="6">
    <source>
        <dbReference type="ARBA" id="ARBA00023004"/>
    </source>
</evidence>
<feature type="domain" description="B12-binding" evidence="8">
    <location>
        <begin position="2"/>
        <end position="143"/>
    </location>
</feature>
<dbReference type="GO" id="GO:0003824">
    <property type="term" value="F:catalytic activity"/>
    <property type="evidence" value="ECO:0007669"/>
    <property type="project" value="InterPro"/>
</dbReference>
<dbReference type="PANTHER" id="PTHR43409">
    <property type="entry name" value="ANAEROBIC MAGNESIUM-PROTOPORPHYRIN IX MONOMETHYL ESTER CYCLASE-RELATED"/>
    <property type="match status" value="1"/>
</dbReference>
<dbReference type="InterPro" id="IPR058240">
    <property type="entry name" value="rSAM_sf"/>
</dbReference>
<proteinExistence type="predicted"/>
<keyword evidence="2" id="KW-0489">Methyltransferase</keyword>
<dbReference type="InterPro" id="IPR023404">
    <property type="entry name" value="rSAM_horseshoe"/>
</dbReference>
<dbReference type="SFLD" id="SFLDG01123">
    <property type="entry name" value="methyltransferase_(Class_B)"/>
    <property type="match status" value="1"/>
</dbReference>
<reference evidence="11" key="1">
    <citation type="submission" date="2020-02" db="EMBL/GenBank/DDBJ databases">
        <title>Genomic and physiological characterization of two novel Nitrospinaceae genera.</title>
        <authorList>
            <person name="Mueller A.J."/>
            <person name="Jung M.-Y."/>
            <person name="Strachan C.R."/>
            <person name="Herbold C.W."/>
            <person name="Kirkegaard R.H."/>
            <person name="Daims H."/>
        </authorList>
    </citation>
    <scope>NUCLEOTIDE SEQUENCE [LARGE SCALE GENOMIC DNA]</scope>
</reference>
<dbReference type="InterPro" id="IPR006158">
    <property type="entry name" value="Cobalamin-bd"/>
</dbReference>
<dbReference type="SFLD" id="SFLDS00029">
    <property type="entry name" value="Radical_SAM"/>
    <property type="match status" value="1"/>
</dbReference>
<evidence type="ECO:0000256" key="4">
    <source>
        <dbReference type="ARBA" id="ARBA00022691"/>
    </source>
</evidence>
<dbReference type="KEGG" id="nva:G3M78_07840"/>
<dbReference type="EMBL" id="CP048620">
    <property type="protein sequence ID" value="QPJ65304.1"/>
    <property type="molecule type" value="Genomic_DNA"/>
</dbReference>
<dbReference type="Proteomes" id="UP000594464">
    <property type="component" value="Chromosome"/>
</dbReference>
<dbReference type="InterPro" id="IPR036724">
    <property type="entry name" value="Cobalamin-bd_sf"/>
</dbReference>
<dbReference type="SUPFAM" id="SSF102114">
    <property type="entry name" value="Radical SAM enzymes"/>
    <property type="match status" value="1"/>
</dbReference>
<name>A0A7T0C2E5_9BACT</name>
<dbReference type="InterPro" id="IPR051198">
    <property type="entry name" value="BchE-like"/>
</dbReference>
<comment type="cofactor">
    <cofactor evidence="1">
        <name>[4Fe-4S] cluster</name>
        <dbReference type="ChEBI" id="CHEBI:49883"/>
    </cofactor>
</comment>
<evidence type="ECO:0000313" key="11">
    <source>
        <dbReference type="Proteomes" id="UP000594464"/>
    </source>
</evidence>
<dbReference type="Pfam" id="PF04055">
    <property type="entry name" value="Radical_SAM"/>
    <property type="match status" value="1"/>
</dbReference>
<feature type="domain" description="Radical SAM core" evidence="9">
    <location>
        <begin position="188"/>
        <end position="410"/>
    </location>
</feature>
<dbReference type="InterPro" id="IPR007197">
    <property type="entry name" value="rSAM"/>
</dbReference>
<evidence type="ECO:0000256" key="7">
    <source>
        <dbReference type="ARBA" id="ARBA00023014"/>
    </source>
</evidence>
<accession>A0A7T0C2E5</accession>
<keyword evidence="3" id="KW-0808">Transferase</keyword>
<keyword evidence="7" id="KW-0411">Iron-sulfur</keyword>
<keyword evidence="5" id="KW-0479">Metal-binding</keyword>
<evidence type="ECO:0000259" key="9">
    <source>
        <dbReference type="PROSITE" id="PS51918"/>
    </source>
</evidence>
<dbReference type="SUPFAM" id="SSF52242">
    <property type="entry name" value="Cobalamin (vitamin B12)-binding domain"/>
    <property type="match status" value="1"/>
</dbReference>
<dbReference type="AlphaFoldDB" id="A0A7T0C2E5"/>
<dbReference type="Gene3D" id="3.40.50.280">
    <property type="entry name" value="Cobalamin-binding domain"/>
    <property type="match status" value="1"/>
</dbReference>
<dbReference type="GO" id="GO:0046872">
    <property type="term" value="F:metal ion binding"/>
    <property type="evidence" value="ECO:0007669"/>
    <property type="project" value="UniProtKB-KW"/>
</dbReference>
<dbReference type="InterPro" id="IPR006638">
    <property type="entry name" value="Elp3/MiaA/NifB-like_rSAM"/>
</dbReference>
<evidence type="ECO:0000313" key="10">
    <source>
        <dbReference type="EMBL" id="QPJ65304.1"/>
    </source>
</evidence>
<dbReference type="PROSITE" id="PS51918">
    <property type="entry name" value="RADICAL_SAM"/>
    <property type="match status" value="1"/>
</dbReference>
<gene>
    <name evidence="10" type="ORF">G3M78_07840</name>
</gene>
<dbReference type="Pfam" id="PF02310">
    <property type="entry name" value="B12-binding"/>
    <property type="match status" value="1"/>
</dbReference>
<dbReference type="PANTHER" id="PTHR43409:SF7">
    <property type="entry name" value="BLL1977 PROTEIN"/>
    <property type="match status" value="1"/>
</dbReference>